<evidence type="ECO:0000313" key="4">
    <source>
        <dbReference type="Proteomes" id="UP000534783"/>
    </source>
</evidence>
<accession>A0A7X6DSH1</accession>
<feature type="chain" id="PRO_5030904234" evidence="1">
    <location>
        <begin position="25"/>
        <end position="190"/>
    </location>
</feature>
<organism evidence="3 4">
    <name type="scientific">Candidatus Manganitrophus noduliformans</name>
    <dbReference type="NCBI Taxonomy" id="2606439"/>
    <lineage>
        <taxon>Bacteria</taxon>
        <taxon>Pseudomonadati</taxon>
        <taxon>Nitrospirota</taxon>
        <taxon>Nitrospiria</taxon>
        <taxon>Candidatus Troglogloeales</taxon>
        <taxon>Candidatus Manganitrophaceae</taxon>
        <taxon>Candidatus Manganitrophus</taxon>
    </lineage>
</organism>
<evidence type="ECO:0000313" key="3">
    <source>
        <dbReference type="EMBL" id="NKE72510.1"/>
    </source>
</evidence>
<reference evidence="3 4" key="1">
    <citation type="journal article" date="2020" name="Nature">
        <title>Bacterial chemolithoautotrophy via manganese oxidation.</title>
        <authorList>
            <person name="Yu H."/>
            <person name="Leadbetter J.R."/>
        </authorList>
    </citation>
    <scope>NUCLEOTIDE SEQUENCE [LARGE SCALE GENOMIC DNA]</scope>
    <source>
        <strain evidence="3 4">Mn-1</strain>
    </source>
</reference>
<dbReference type="AlphaFoldDB" id="A0A7X6DSH1"/>
<dbReference type="RefSeq" id="WP_168062223.1">
    <property type="nucleotide sequence ID" value="NZ_VTOW01000003.1"/>
</dbReference>
<protein>
    <submittedName>
        <fullName evidence="3">CHRD domain-containing protein</fullName>
    </submittedName>
</protein>
<feature type="signal peptide" evidence="1">
    <location>
        <begin position="1"/>
        <end position="24"/>
    </location>
</feature>
<evidence type="ECO:0000259" key="2">
    <source>
        <dbReference type="SMART" id="SM00754"/>
    </source>
</evidence>
<dbReference type="EMBL" id="VTOW01000003">
    <property type="protein sequence ID" value="NKE72510.1"/>
    <property type="molecule type" value="Genomic_DNA"/>
</dbReference>
<feature type="domain" description="CHRD" evidence="2">
    <location>
        <begin position="41"/>
        <end position="184"/>
    </location>
</feature>
<evidence type="ECO:0000256" key="1">
    <source>
        <dbReference type="SAM" id="SignalP"/>
    </source>
</evidence>
<keyword evidence="1" id="KW-0732">Signal</keyword>
<dbReference type="Proteomes" id="UP000534783">
    <property type="component" value="Unassembled WGS sequence"/>
</dbReference>
<name>A0A7X6DSH1_9BACT</name>
<comment type="caution">
    <text evidence="3">The sequence shown here is derived from an EMBL/GenBank/DDBJ whole genome shotgun (WGS) entry which is preliminary data.</text>
</comment>
<dbReference type="InterPro" id="IPR010895">
    <property type="entry name" value="CHRD"/>
</dbReference>
<keyword evidence="4" id="KW-1185">Reference proteome</keyword>
<gene>
    <name evidence="3" type="ORF">MNODULE_17300</name>
</gene>
<proteinExistence type="predicted"/>
<dbReference type="SMART" id="SM00754">
    <property type="entry name" value="CHRD"/>
    <property type="match status" value="1"/>
</dbReference>
<dbReference type="Pfam" id="PF07452">
    <property type="entry name" value="CHRD"/>
    <property type="match status" value="1"/>
</dbReference>
<sequence>MKKSLTYLLIGAALILLQTAPVFSHEDNDDGPPPARPPRPIGLSARLGGLPEVPSVSTTGSGRFKATINADRTEVDWSLSYDNTEGEIFMAHIHFGQQHTNGGIMVWFCGDAPPPSVPAGLPLCPLSGTIEGTFTAMDVIGPAGQGIAAGEFEEFVNAILSGAAYVNVHSLKHPPGEIRGQIDSRRFGPR</sequence>